<keyword evidence="8" id="KW-0769">Symport</keyword>
<feature type="transmembrane region" description="Helical" evidence="10">
    <location>
        <begin position="300"/>
        <end position="317"/>
    </location>
</feature>
<evidence type="ECO:0000313" key="11">
    <source>
        <dbReference type="EMBL" id="KAJ8046284.1"/>
    </source>
</evidence>
<evidence type="ECO:0000256" key="8">
    <source>
        <dbReference type="RuleBase" id="RU003732"/>
    </source>
</evidence>
<feature type="binding site" evidence="6">
    <location>
        <position position="55"/>
    </location>
    <ligand>
        <name>Na(+)</name>
        <dbReference type="ChEBI" id="CHEBI:29101"/>
        <label>1</label>
    </ligand>
</feature>
<proteinExistence type="inferred from homology"/>
<feature type="transmembrane region" description="Helical" evidence="10">
    <location>
        <begin position="545"/>
        <end position="567"/>
    </location>
</feature>
<dbReference type="AlphaFoldDB" id="A0A9Q1CKL3"/>
<feature type="binding site" evidence="6">
    <location>
        <position position="400"/>
    </location>
    <ligand>
        <name>Na(+)</name>
        <dbReference type="ChEBI" id="CHEBI:29101"/>
        <label>1</label>
    </ligand>
</feature>
<dbReference type="NCBIfam" id="NF037979">
    <property type="entry name" value="Na_transp"/>
    <property type="match status" value="1"/>
</dbReference>
<feature type="binding site" evidence="6">
    <location>
        <position position="52"/>
    </location>
    <ligand>
        <name>Na(+)</name>
        <dbReference type="ChEBI" id="CHEBI:29101"/>
        <label>1</label>
    </ligand>
</feature>
<feature type="transmembrane region" description="Helical" evidence="10">
    <location>
        <begin position="218"/>
        <end position="237"/>
    </location>
</feature>
<keyword evidence="6" id="KW-0479">Metal-binding</keyword>
<dbReference type="SUPFAM" id="SSF161070">
    <property type="entry name" value="SNF-like"/>
    <property type="match status" value="1"/>
</dbReference>
<evidence type="ECO:0000256" key="2">
    <source>
        <dbReference type="ARBA" id="ARBA00022448"/>
    </source>
</evidence>
<dbReference type="Pfam" id="PF00209">
    <property type="entry name" value="SNF"/>
    <property type="match status" value="1"/>
</dbReference>
<dbReference type="GO" id="GO:0006865">
    <property type="term" value="P:amino acid transport"/>
    <property type="evidence" value="ECO:0007669"/>
    <property type="project" value="TreeGrafter"/>
</dbReference>
<evidence type="ECO:0000256" key="6">
    <source>
        <dbReference type="PIRSR" id="PIRSR600175-1"/>
    </source>
</evidence>
<evidence type="ECO:0000256" key="3">
    <source>
        <dbReference type="ARBA" id="ARBA00022692"/>
    </source>
</evidence>
<dbReference type="EMBL" id="JAIZAY010000002">
    <property type="protein sequence ID" value="KAJ8046284.1"/>
    <property type="molecule type" value="Genomic_DNA"/>
</dbReference>
<feature type="compositionally biased region" description="Basic and acidic residues" evidence="9">
    <location>
        <begin position="21"/>
        <end position="36"/>
    </location>
</feature>
<feature type="binding site" evidence="6">
    <location>
        <position position="335"/>
    </location>
    <ligand>
        <name>Na(+)</name>
        <dbReference type="ChEBI" id="CHEBI:29101"/>
        <label>1</label>
    </ligand>
</feature>
<keyword evidence="7" id="KW-1015">Disulfide bond</keyword>
<dbReference type="Proteomes" id="UP001152320">
    <property type="component" value="Chromosome 2"/>
</dbReference>
<keyword evidence="2 8" id="KW-0813">Transport</keyword>
<feature type="binding site" evidence="6">
    <location>
        <position position="404"/>
    </location>
    <ligand>
        <name>Na(+)</name>
        <dbReference type="ChEBI" id="CHEBI:29101"/>
        <label>1</label>
    </ligand>
</feature>
<evidence type="ECO:0000256" key="9">
    <source>
        <dbReference type="SAM" id="MobiDB-lite"/>
    </source>
</evidence>
<accession>A0A9Q1CKL3</accession>
<dbReference type="PROSITE" id="PS00610">
    <property type="entry name" value="NA_NEUROTRAN_SYMP_1"/>
    <property type="match status" value="1"/>
</dbReference>
<dbReference type="InterPro" id="IPR037272">
    <property type="entry name" value="SNS_sf"/>
</dbReference>
<dbReference type="PANTHER" id="PTHR11616:SF254">
    <property type="entry name" value="TRANSPORTER"/>
    <property type="match status" value="1"/>
</dbReference>
<sequence>MLSLSNLNHDPTITANNHQPVENHVKETPKDDGRTERGGWGNKMDFIMACIGYAVGLGNVWRFPYLCHKNGGGTFLIPYFISLVACGVPVFFMEVMFGQLLQTGGLTVWYIYPIMKGVGIASFTIASIVCTYYIVICAWAFFYLFASFTSKLPWGDCSGDWTDIYCNDPSLQDNVTEGFFRTTNLTLLEKKFGQSPSQQFWEKRVLAISSGIDEVGDIRWELFGCLILAWILTYFCIWKGVKQTGKIVWFTALMPYGILLALLIRGVTLEGAVDGIIYFIKPDWGRLLNPTIWTDAATQIFFSYGVGIGSLISLGSYNRFKNNSLIDTVVVGFVNSFTSIFAGFVIFSILGFMAKQLDVDVSDVVDEGPGLTFIAYPTAVYNMPGSSAWSIIFFAMLIMLGLDSQFCILEGLVTSLMDEFPSLNLRKHRALCVGGICIFQCVIGLLCITQGGMYVFQLMDSYGASGIPLLWVAGWECVAICWGYGVKNFYRDISSMLGFLPGIYWPICWAVFAPAVSFGIFFFSVVDYQRAKYGDNYFYPPWGEVIGWCLALVSMQWIFSYALYILFTSPGSFSQRWTYVTTAQIGPYEETKSFEEIAMSRQPKIDTITKELSQYANSTYSHE</sequence>
<dbReference type="GO" id="GO:0015293">
    <property type="term" value="F:symporter activity"/>
    <property type="evidence" value="ECO:0007669"/>
    <property type="project" value="UniProtKB-KW"/>
</dbReference>
<comment type="caution">
    <text evidence="11">The sequence shown here is derived from an EMBL/GenBank/DDBJ whole genome shotgun (WGS) entry which is preliminary data.</text>
</comment>
<feature type="transmembrane region" description="Helical" evidence="10">
    <location>
        <begin position="462"/>
        <end position="482"/>
    </location>
</feature>
<feature type="transmembrane region" description="Helical" evidence="10">
    <location>
        <begin position="430"/>
        <end position="456"/>
    </location>
</feature>
<feature type="transmembrane region" description="Helical" evidence="10">
    <location>
        <begin position="76"/>
        <end position="97"/>
    </location>
</feature>
<evidence type="ECO:0000313" key="12">
    <source>
        <dbReference type="Proteomes" id="UP001152320"/>
    </source>
</evidence>
<keyword evidence="3 8" id="KW-0812">Transmembrane</keyword>
<dbReference type="PANTHER" id="PTHR11616">
    <property type="entry name" value="SODIUM/CHLORIDE DEPENDENT TRANSPORTER"/>
    <property type="match status" value="1"/>
</dbReference>
<dbReference type="GO" id="GO:0035725">
    <property type="term" value="P:sodium ion transmembrane transport"/>
    <property type="evidence" value="ECO:0007669"/>
    <property type="project" value="TreeGrafter"/>
</dbReference>
<reference evidence="11" key="1">
    <citation type="submission" date="2021-10" db="EMBL/GenBank/DDBJ databases">
        <title>Tropical sea cucumber genome reveals ecological adaptation and Cuvierian tubules defense mechanism.</title>
        <authorList>
            <person name="Chen T."/>
        </authorList>
    </citation>
    <scope>NUCLEOTIDE SEQUENCE</scope>
    <source>
        <strain evidence="11">Nanhai2018</strain>
        <tissue evidence="11">Muscle</tissue>
    </source>
</reference>
<dbReference type="InterPro" id="IPR000175">
    <property type="entry name" value="Na/ntran_symport"/>
</dbReference>
<feature type="compositionally biased region" description="Polar residues" evidence="9">
    <location>
        <begin position="1"/>
        <end position="20"/>
    </location>
</feature>
<comment type="subcellular location">
    <subcellularLocation>
        <location evidence="1">Membrane</location>
        <topology evidence="1">Multi-pass membrane protein</topology>
    </subcellularLocation>
</comment>
<feature type="transmembrane region" description="Helical" evidence="10">
    <location>
        <begin position="46"/>
        <end position="64"/>
    </location>
</feature>
<dbReference type="PROSITE" id="PS00754">
    <property type="entry name" value="NA_NEUROTRAN_SYMP_2"/>
    <property type="match status" value="1"/>
</dbReference>
<feature type="transmembrane region" description="Helical" evidence="10">
    <location>
        <begin position="329"/>
        <end position="354"/>
    </location>
</feature>
<evidence type="ECO:0000256" key="5">
    <source>
        <dbReference type="ARBA" id="ARBA00023136"/>
    </source>
</evidence>
<name>A0A9Q1CKL3_HOLLE</name>
<comment type="similarity">
    <text evidence="8">Belongs to the sodium:neurotransmitter symporter (SNF) (TC 2.A.22) family.</text>
</comment>
<keyword evidence="6" id="KW-0915">Sodium</keyword>
<feature type="transmembrane region" description="Helical" evidence="10">
    <location>
        <begin position="258"/>
        <end position="280"/>
    </location>
</feature>
<dbReference type="GO" id="GO:0046872">
    <property type="term" value="F:metal ion binding"/>
    <property type="evidence" value="ECO:0007669"/>
    <property type="project" value="UniProtKB-KW"/>
</dbReference>
<dbReference type="PRINTS" id="PR00176">
    <property type="entry name" value="NANEUSMPORT"/>
</dbReference>
<organism evidence="11 12">
    <name type="scientific">Holothuria leucospilota</name>
    <name type="common">Black long sea cucumber</name>
    <name type="synonym">Mertensiothuria leucospilota</name>
    <dbReference type="NCBI Taxonomy" id="206669"/>
    <lineage>
        <taxon>Eukaryota</taxon>
        <taxon>Metazoa</taxon>
        <taxon>Echinodermata</taxon>
        <taxon>Eleutherozoa</taxon>
        <taxon>Echinozoa</taxon>
        <taxon>Holothuroidea</taxon>
        <taxon>Aspidochirotacea</taxon>
        <taxon>Aspidochirotida</taxon>
        <taxon>Holothuriidae</taxon>
        <taxon>Holothuria</taxon>
    </lineage>
</organism>
<feature type="binding site" evidence="6">
    <location>
        <position position="59"/>
    </location>
    <ligand>
        <name>Na(+)</name>
        <dbReference type="ChEBI" id="CHEBI:29101"/>
        <label>1</label>
    </ligand>
</feature>
<keyword evidence="4 10" id="KW-1133">Transmembrane helix</keyword>
<keyword evidence="5 10" id="KW-0472">Membrane</keyword>
<feature type="transmembrane region" description="Helical" evidence="10">
    <location>
        <begin position="118"/>
        <end position="146"/>
    </location>
</feature>
<feature type="region of interest" description="Disordered" evidence="9">
    <location>
        <begin position="1"/>
        <end position="36"/>
    </location>
</feature>
<evidence type="ECO:0000256" key="1">
    <source>
        <dbReference type="ARBA" id="ARBA00004141"/>
    </source>
</evidence>
<dbReference type="OrthoDB" id="6581954at2759"/>
<feature type="disulfide bond" evidence="7">
    <location>
        <begin position="157"/>
        <end position="166"/>
    </location>
</feature>
<feature type="transmembrane region" description="Helical" evidence="10">
    <location>
        <begin position="388"/>
        <end position="409"/>
    </location>
</feature>
<dbReference type="GO" id="GO:0005886">
    <property type="term" value="C:plasma membrane"/>
    <property type="evidence" value="ECO:0007669"/>
    <property type="project" value="TreeGrafter"/>
</dbReference>
<protein>
    <recommendedName>
        <fullName evidence="8">Transporter</fullName>
    </recommendedName>
</protein>
<evidence type="ECO:0000256" key="4">
    <source>
        <dbReference type="ARBA" id="ARBA00022989"/>
    </source>
</evidence>
<feature type="binding site" evidence="6">
    <location>
        <position position="303"/>
    </location>
    <ligand>
        <name>Na(+)</name>
        <dbReference type="ChEBI" id="CHEBI:29101"/>
        <label>1</label>
    </ligand>
</feature>
<evidence type="ECO:0000256" key="10">
    <source>
        <dbReference type="SAM" id="Phobius"/>
    </source>
</evidence>
<feature type="transmembrane region" description="Helical" evidence="10">
    <location>
        <begin position="503"/>
        <end position="525"/>
    </location>
</feature>
<gene>
    <name evidence="11" type="ORF">HOLleu_04905</name>
</gene>
<keyword evidence="12" id="KW-1185">Reference proteome</keyword>
<dbReference type="PROSITE" id="PS50267">
    <property type="entry name" value="NA_NEUROTRAN_SYMP_3"/>
    <property type="match status" value="1"/>
</dbReference>
<feature type="binding site" evidence="6">
    <location>
        <position position="54"/>
    </location>
    <ligand>
        <name>Na(+)</name>
        <dbReference type="ChEBI" id="CHEBI:29101"/>
        <label>1</label>
    </ligand>
</feature>
<dbReference type="CDD" id="cd11496">
    <property type="entry name" value="SLC6sbd-TauT-like"/>
    <property type="match status" value="1"/>
</dbReference>
<evidence type="ECO:0000256" key="7">
    <source>
        <dbReference type="PIRSR" id="PIRSR600175-2"/>
    </source>
</evidence>
<feature type="binding site" evidence="6">
    <location>
        <position position="403"/>
    </location>
    <ligand>
        <name>Na(+)</name>
        <dbReference type="ChEBI" id="CHEBI:29101"/>
        <label>1</label>
    </ligand>
</feature>